<gene>
    <name evidence="2" type="ORF">AVDCRST_MAG30-3809</name>
</gene>
<feature type="compositionally biased region" description="Basic residues" evidence="1">
    <location>
        <begin position="130"/>
        <end position="139"/>
    </location>
</feature>
<dbReference type="AlphaFoldDB" id="A0A6J4TSM3"/>
<reference evidence="2" key="1">
    <citation type="submission" date="2020-02" db="EMBL/GenBank/DDBJ databases">
        <authorList>
            <person name="Meier V. D."/>
        </authorList>
    </citation>
    <scope>NUCLEOTIDE SEQUENCE</scope>
    <source>
        <strain evidence="2">AVDCRST_MAG30</strain>
    </source>
</reference>
<sequence>EQRAAAQPPARADGRQRGHPRPRAAHGDGRERRRAVHPGRRRDDAGRRARLDLVAHAPRAPRPHLLEVPLAGVAGALPRRLHGDGARGRAPHPPVRAAAVLRAGVRDERGPRDRALADPRRHPGREPGPRRRRLPRARRAALPGRGRLRARPRRGRDRELLSRHRHLDRALVLPADPVADPRARHPRVPALAGQARARGVGRRALRGPRARRRRDPRAGRRAAVPAELDLRRRAGDDRSRRAGRGGHRRRHPVGGRGRADRRRGRDRPRHRRPPPL</sequence>
<proteinExistence type="predicted"/>
<feature type="compositionally biased region" description="Basic and acidic residues" evidence="1">
    <location>
        <begin position="104"/>
        <end position="129"/>
    </location>
</feature>
<dbReference type="EMBL" id="CADCVS010000503">
    <property type="protein sequence ID" value="CAA9531337.1"/>
    <property type="molecule type" value="Genomic_DNA"/>
</dbReference>
<feature type="non-terminal residue" evidence="2">
    <location>
        <position position="1"/>
    </location>
</feature>
<feature type="compositionally biased region" description="Low complexity" evidence="1">
    <location>
        <begin position="1"/>
        <end position="11"/>
    </location>
</feature>
<feature type="compositionally biased region" description="Basic residues" evidence="1">
    <location>
        <begin position="241"/>
        <end position="276"/>
    </location>
</feature>
<feature type="compositionally biased region" description="Basic and acidic residues" evidence="1">
    <location>
        <begin position="228"/>
        <end position="240"/>
    </location>
</feature>
<evidence type="ECO:0000313" key="2">
    <source>
        <dbReference type="EMBL" id="CAA9531337.1"/>
    </source>
</evidence>
<feature type="region of interest" description="Disordered" evidence="1">
    <location>
        <begin position="177"/>
        <end position="276"/>
    </location>
</feature>
<feature type="non-terminal residue" evidence="2">
    <location>
        <position position="276"/>
    </location>
</feature>
<accession>A0A6J4TSM3</accession>
<evidence type="ECO:0000256" key="1">
    <source>
        <dbReference type="SAM" id="MobiDB-lite"/>
    </source>
</evidence>
<protein>
    <submittedName>
        <fullName evidence="2">Uncharacterized protein</fullName>
    </submittedName>
</protein>
<feature type="compositionally biased region" description="Basic residues" evidence="1">
    <location>
        <begin position="146"/>
        <end position="155"/>
    </location>
</feature>
<feature type="compositionally biased region" description="Basic residues" evidence="1">
    <location>
        <begin position="199"/>
        <end position="215"/>
    </location>
</feature>
<feature type="region of interest" description="Disordered" evidence="1">
    <location>
        <begin position="1"/>
        <end position="48"/>
    </location>
</feature>
<organism evidence="2">
    <name type="scientific">uncultured Solirubrobacteraceae bacterium</name>
    <dbReference type="NCBI Taxonomy" id="1162706"/>
    <lineage>
        <taxon>Bacteria</taxon>
        <taxon>Bacillati</taxon>
        <taxon>Actinomycetota</taxon>
        <taxon>Thermoleophilia</taxon>
        <taxon>Solirubrobacterales</taxon>
        <taxon>Solirubrobacteraceae</taxon>
        <taxon>environmental samples</taxon>
    </lineage>
</organism>
<feature type="region of interest" description="Disordered" evidence="1">
    <location>
        <begin position="100"/>
        <end position="162"/>
    </location>
</feature>
<name>A0A6J4TSM3_9ACTN</name>